<dbReference type="EMBL" id="JAUESC010000387">
    <property type="protein sequence ID" value="KAK0574034.1"/>
    <property type="molecule type" value="Genomic_DNA"/>
</dbReference>
<protein>
    <submittedName>
        <fullName evidence="1">Uncharacterized protein</fullName>
    </submittedName>
</protein>
<evidence type="ECO:0000313" key="2">
    <source>
        <dbReference type="Proteomes" id="UP001168877"/>
    </source>
</evidence>
<sequence>MKENLEIYDWKLSTEDLHKIEQIPQGRGNPAEYFVSKEGPFISELTCYSGGARSAAEVGFLYRFCLKNFTVYFYQYEVQNLSSVFFSCEYVVNFAYLIEDFHF</sequence>
<dbReference type="Proteomes" id="UP001168877">
    <property type="component" value="Unassembled WGS sequence"/>
</dbReference>
<keyword evidence="2" id="KW-1185">Reference proteome</keyword>
<reference evidence="1" key="2">
    <citation type="submission" date="2023-06" db="EMBL/GenBank/DDBJ databases">
        <authorList>
            <person name="Swenson N.G."/>
            <person name="Wegrzyn J.L."/>
            <person name="Mcevoy S.L."/>
        </authorList>
    </citation>
    <scope>NUCLEOTIDE SEQUENCE</scope>
    <source>
        <strain evidence="1">NS2018</strain>
        <tissue evidence="1">Leaf</tissue>
    </source>
</reference>
<comment type="caution">
    <text evidence="1">The sequence shown here is derived from an EMBL/GenBank/DDBJ whole genome shotgun (WGS) entry which is preliminary data.</text>
</comment>
<reference evidence="1" key="1">
    <citation type="journal article" date="2022" name="Plant J.">
        <title>Strategies of tolerance reflected in two North American maple genomes.</title>
        <authorList>
            <person name="McEvoy S.L."/>
            <person name="Sezen U.U."/>
            <person name="Trouern-Trend A."/>
            <person name="McMahon S.M."/>
            <person name="Schaberg P.G."/>
            <person name="Yang J."/>
            <person name="Wegrzyn J.L."/>
            <person name="Swenson N.G."/>
        </authorList>
    </citation>
    <scope>NUCLEOTIDE SEQUENCE</scope>
    <source>
        <strain evidence="1">NS2018</strain>
    </source>
</reference>
<dbReference type="AlphaFoldDB" id="A0AA39RJH1"/>
<gene>
    <name evidence="1" type="ORF">LWI29_017305</name>
</gene>
<organism evidence="1 2">
    <name type="scientific">Acer saccharum</name>
    <name type="common">Sugar maple</name>
    <dbReference type="NCBI Taxonomy" id="4024"/>
    <lineage>
        <taxon>Eukaryota</taxon>
        <taxon>Viridiplantae</taxon>
        <taxon>Streptophyta</taxon>
        <taxon>Embryophyta</taxon>
        <taxon>Tracheophyta</taxon>
        <taxon>Spermatophyta</taxon>
        <taxon>Magnoliopsida</taxon>
        <taxon>eudicotyledons</taxon>
        <taxon>Gunneridae</taxon>
        <taxon>Pentapetalae</taxon>
        <taxon>rosids</taxon>
        <taxon>malvids</taxon>
        <taxon>Sapindales</taxon>
        <taxon>Sapindaceae</taxon>
        <taxon>Hippocastanoideae</taxon>
        <taxon>Acereae</taxon>
        <taxon>Acer</taxon>
    </lineage>
</organism>
<evidence type="ECO:0000313" key="1">
    <source>
        <dbReference type="EMBL" id="KAK0574034.1"/>
    </source>
</evidence>
<proteinExistence type="predicted"/>
<name>A0AA39RJH1_ACESA</name>
<accession>A0AA39RJH1</accession>